<dbReference type="EMBL" id="BSXS01012385">
    <property type="protein sequence ID" value="GMF02253.1"/>
    <property type="molecule type" value="Genomic_DNA"/>
</dbReference>
<gene>
    <name evidence="1" type="ORF">Amon02_001140200</name>
</gene>
<comment type="caution">
    <text evidence="1">The sequence shown here is derived from an EMBL/GenBank/DDBJ whole genome shotgun (WGS) entry which is preliminary data.</text>
</comment>
<evidence type="ECO:0000313" key="2">
    <source>
        <dbReference type="Proteomes" id="UP001165064"/>
    </source>
</evidence>
<proteinExistence type="predicted"/>
<protein>
    <submittedName>
        <fullName evidence="1">Unnamed protein product</fullName>
    </submittedName>
</protein>
<organism evidence="1 2">
    <name type="scientific">Ambrosiozyma monospora</name>
    <name type="common">Yeast</name>
    <name type="synonym">Endomycopsis monosporus</name>
    <dbReference type="NCBI Taxonomy" id="43982"/>
    <lineage>
        <taxon>Eukaryota</taxon>
        <taxon>Fungi</taxon>
        <taxon>Dikarya</taxon>
        <taxon>Ascomycota</taxon>
        <taxon>Saccharomycotina</taxon>
        <taxon>Pichiomycetes</taxon>
        <taxon>Pichiales</taxon>
        <taxon>Pichiaceae</taxon>
        <taxon>Ambrosiozyma</taxon>
    </lineage>
</organism>
<evidence type="ECO:0000313" key="1">
    <source>
        <dbReference type="EMBL" id="GMF02253.1"/>
    </source>
</evidence>
<accession>A0ACB5U570</accession>
<keyword evidence="2" id="KW-1185">Reference proteome</keyword>
<sequence length="261" mass="29528">MKMLTKFESKSSRAKGIAFHPRRPWVLVSLHSSTIQLWDYRMGTLIDRFEDHDGPVRCVDFHPTQPIFVSGGDDYTIKVWSLATRKCMFTLTGHLDYVRTVFFHNDLPWIISCSDDQTIRIWNWQNRQEIACLTGHNHYVMCARFHPTQDLIVSASLDQTVRVWDISGLRKKHSAPQGGLVGANAYGGSPYGGPGGLNGGQQVPQQDIFGNTDAVVKYVLEGHDKGVNWATFHPTMPLIVSGGDDRVVKLWRMSESRAWEI</sequence>
<reference evidence="1" key="1">
    <citation type="submission" date="2023-04" db="EMBL/GenBank/DDBJ databases">
        <title>Ambrosiozyma monospora NBRC 10751.</title>
        <authorList>
            <person name="Ichikawa N."/>
            <person name="Sato H."/>
            <person name="Tonouchi N."/>
        </authorList>
    </citation>
    <scope>NUCLEOTIDE SEQUENCE</scope>
    <source>
        <strain evidence="1">NBRC 10751</strain>
    </source>
</reference>
<name>A0ACB5U570_AMBMO</name>
<dbReference type="Proteomes" id="UP001165064">
    <property type="component" value="Unassembled WGS sequence"/>
</dbReference>